<dbReference type="AlphaFoldDB" id="E3G4S4"/>
<dbReference type="HOGENOM" id="CLU_1719536_0_0_6"/>
<accession>E3G4S4</accession>
<protein>
    <submittedName>
        <fullName evidence="1">Uncharacterized protein</fullName>
    </submittedName>
</protein>
<dbReference type="Proteomes" id="UP000006872">
    <property type="component" value="Chromosome"/>
</dbReference>
<dbReference type="RefSeq" id="WP_013368252.1">
    <property type="nucleotide sequence ID" value="NC_014618.1"/>
</dbReference>
<proteinExistence type="predicted"/>
<dbReference type="STRING" id="701347.Entcl_4311"/>
<sequence>MIFINKSFKDNILSKVHKLSSIPIELSLLIDDGFIVHNNGCVFFKAKQPLDVDNGNFFDKTEEECFYNELRISAYTDDDIVSVAISVSEMITMKLQTTMPLKKFEVITIFDDFDDEMDAVIKFHTLRKEEVMYIDIQHIDEYQQPLYISRTQ</sequence>
<evidence type="ECO:0000313" key="1">
    <source>
        <dbReference type="EMBL" id="ADO50542.1"/>
    </source>
</evidence>
<reference evidence="1 2" key="2">
    <citation type="journal article" date="2011" name="Stand. Genomic Sci.">
        <title>Complete genome sequence of 'Enterobacter lignolyticus' SCF1.</title>
        <authorList>
            <person name="Deangelis K.M."/>
            <person name="D'Haeseleer P."/>
            <person name="Chivian D."/>
            <person name="Fortney J.L."/>
            <person name="Khudyakov J."/>
            <person name="Simmons B."/>
            <person name="Woo H."/>
            <person name="Arkin A.P."/>
            <person name="Davenport K.W."/>
            <person name="Goodwin L."/>
            <person name="Chen A."/>
            <person name="Ivanova N."/>
            <person name="Kyrpides N.C."/>
            <person name="Mavromatis K."/>
            <person name="Woyke T."/>
            <person name="Hazen T.C."/>
        </authorList>
    </citation>
    <scope>NUCLEOTIDE SEQUENCE [LARGE SCALE GENOMIC DNA]</scope>
    <source>
        <strain evidence="1 2">SCF1</strain>
    </source>
</reference>
<evidence type="ECO:0000313" key="2">
    <source>
        <dbReference type="Proteomes" id="UP000006872"/>
    </source>
</evidence>
<dbReference type="EMBL" id="CP002272">
    <property type="protein sequence ID" value="ADO50542.1"/>
    <property type="molecule type" value="Genomic_DNA"/>
</dbReference>
<organism evidence="1 2">
    <name type="scientific">Enterobacter lignolyticus (strain SCF1)</name>
    <dbReference type="NCBI Taxonomy" id="701347"/>
    <lineage>
        <taxon>Bacteria</taxon>
        <taxon>Pseudomonadati</taxon>
        <taxon>Pseudomonadota</taxon>
        <taxon>Gammaproteobacteria</taxon>
        <taxon>Enterobacterales</taxon>
        <taxon>Enterobacteriaceae</taxon>
        <taxon>Pluralibacter</taxon>
    </lineage>
</organism>
<name>E3G4S4_ENTLS</name>
<gene>
    <name evidence="1" type="ordered locus">Entcl_4311</name>
</gene>
<keyword evidence="2" id="KW-1185">Reference proteome</keyword>
<reference evidence="2" key="1">
    <citation type="submission" date="2010-10" db="EMBL/GenBank/DDBJ databases">
        <title>Complete sequence of Enterobacter cloacae SCF1.</title>
        <authorList>
            <consortium name="US DOE Joint Genome Institute"/>
            <person name="Lucas S."/>
            <person name="Copeland A."/>
            <person name="Lapidus A."/>
            <person name="Cheng J.-F."/>
            <person name="Bruce D."/>
            <person name="Goodwin L."/>
            <person name="Pitluck S."/>
            <person name="Davenport K."/>
            <person name="Detter J.C."/>
            <person name="Han C."/>
            <person name="Tapia R."/>
            <person name="Land M."/>
            <person name="Hauser L."/>
            <person name="Chang Y.-J."/>
            <person name="Jeffries C."/>
            <person name="Kyrpides N."/>
            <person name="Ivanova N."/>
            <person name="Mikhailova N."/>
            <person name="DeAngelis K."/>
            <person name="Arkin A.P."/>
            <person name="Chivian D."/>
            <person name="Edwards B."/>
            <person name="Woo H."/>
            <person name="Hazen T.C."/>
            <person name="Woyke T."/>
        </authorList>
    </citation>
    <scope>NUCLEOTIDE SEQUENCE [LARGE SCALE GENOMIC DNA]</scope>
    <source>
        <strain evidence="2">SCF1</strain>
    </source>
</reference>
<dbReference type="KEGG" id="esc:Entcl_4311"/>